<feature type="domain" description="GPI inositol-deacylase winged helix" evidence="2">
    <location>
        <begin position="2"/>
        <end position="73"/>
    </location>
</feature>
<dbReference type="SUPFAM" id="SSF48403">
    <property type="entry name" value="Ankyrin repeat"/>
    <property type="match status" value="1"/>
</dbReference>
<dbReference type="SMART" id="SM00248">
    <property type="entry name" value="ANK"/>
    <property type="match status" value="9"/>
</dbReference>
<dbReference type="InterPro" id="IPR002110">
    <property type="entry name" value="Ankyrin_rpt"/>
</dbReference>
<evidence type="ECO:0000259" key="2">
    <source>
        <dbReference type="Pfam" id="PF22939"/>
    </source>
</evidence>
<name>A0AAD6CFZ0_9EURO</name>
<evidence type="ECO:0000313" key="4">
    <source>
        <dbReference type="Proteomes" id="UP001213681"/>
    </source>
</evidence>
<dbReference type="EMBL" id="JAPVEA010000002">
    <property type="protein sequence ID" value="KAJ5461613.1"/>
    <property type="molecule type" value="Genomic_DNA"/>
</dbReference>
<dbReference type="Gene3D" id="1.25.40.20">
    <property type="entry name" value="Ankyrin repeat-containing domain"/>
    <property type="match status" value="3"/>
</dbReference>
<dbReference type="Pfam" id="PF00023">
    <property type="entry name" value="Ank"/>
    <property type="match status" value="1"/>
</dbReference>
<gene>
    <name evidence="3" type="ORF">N7458_003165</name>
</gene>
<sequence length="597" mass="67283">MAIQVLSWITCAERTLTTTELRTALAVEVGEPEFDPDNLPDLTDMISVCTGLVTADEQSDIIRLAHYTTQEYFKRTHATWFPRAHHDIGRICVAYLSLAVFKAEPWLIEKELKISLDCARDPRSQIHISRLLPEYPLFLFAGDLWCDHVNARLHDDDLEVGHNHTIEFLSDISQIYCRTRVLLWLDSPSFARDSHNPETYYFFGNDRYPISSSRLATGLHLAVWFVMPHIVQKMISLGWPVDAKDVRGRTPLFWAVYFDLSDIVSLLLEHGADPCMRDQDGNTPLLQSASTVSVNSITIARLLLEKVTKRQLKALVESFLTYESCESYEQQELNEALLKAAARGYDGVVQVLRDGGADPGALIRRRHSDENKRMSIQTPLLAATTCENESVVNLLLDWNVDLDVKNGYGRSALSVAVLDGHEEIVQLLLAKGADTNSQDELGRTAFHWAANRYDKTLYLLSDYDPNGPNQRDFYGPTALHLASTQGNLRVVRALIAMRSTDCDIRDNFGRTALCDAKRRGHHDIIKALQNPAERLTDEISAVQITCPQAWTGVVCDVCMGFILSDETWYHCSLCRDGDHGTCDWCYQVGATLFESRA</sequence>
<dbReference type="PANTHER" id="PTHR24118">
    <property type="entry name" value="POTE ANKYRIN DOMAIN"/>
    <property type="match status" value="1"/>
</dbReference>
<dbReference type="PROSITE" id="PS50297">
    <property type="entry name" value="ANK_REP_REGION"/>
    <property type="match status" value="3"/>
</dbReference>
<keyword evidence="4" id="KW-1185">Reference proteome</keyword>
<dbReference type="InterPro" id="IPR054471">
    <property type="entry name" value="GPIID_WHD"/>
</dbReference>
<dbReference type="Proteomes" id="UP001213681">
    <property type="component" value="Unassembled WGS sequence"/>
</dbReference>
<feature type="repeat" description="ANK" evidence="1">
    <location>
        <begin position="474"/>
        <end position="495"/>
    </location>
</feature>
<dbReference type="Pfam" id="PF12796">
    <property type="entry name" value="Ank_2"/>
    <property type="match status" value="2"/>
</dbReference>
<reference evidence="3" key="1">
    <citation type="submission" date="2022-12" db="EMBL/GenBank/DDBJ databases">
        <authorList>
            <person name="Petersen C."/>
        </authorList>
    </citation>
    <scope>NUCLEOTIDE SEQUENCE</scope>
    <source>
        <strain evidence="3">IBT 16125</strain>
    </source>
</reference>
<organism evidence="3 4">
    <name type="scientific">Penicillium daleae</name>
    <dbReference type="NCBI Taxonomy" id="63821"/>
    <lineage>
        <taxon>Eukaryota</taxon>
        <taxon>Fungi</taxon>
        <taxon>Dikarya</taxon>
        <taxon>Ascomycota</taxon>
        <taxon>Pezizomycotina</taxon>
        <taxon>Eurotiomycetes</taxon>
        <taxon>Eurotiomycetidae</taxon>
        <taxon>Eurotiales</taxon>
        <taxon>Aspergillaceae</taxon>
        <taxon>Penicillium</taxon>
    </lineage>
</organism>
<dbReference type="InterPro" id="IPR036770">
    <property type="entry name" value="Ankyrin_rpt-contain_sf"/>
</dbReference>
<dbReference type="PANTHER" id="PTHR24118:SF99">
    <property type="entry name" value="POTE ANKYRIN DOMAIN FAMILY MEMBER 3C-RELATED"/>
    <property type="match status" value="1"/>
</dbReference>
<feature type="repeat" description="ANK" evidence="1">
    <location>
        <begin position="247"/>
        <end position="279"/>
    </location>
</feature>
<dbReference type="AlphaFoldDB" id="A0AAD6CFZ0"/>
<protein>
    <recommendedName>
        <fullName evidence="2">GPI inositol-deacylase winged helix domain-containing protein</fullName>
    </recommendedName>
</protein>
<reference evidence="3" key="2">
    <citation type="journal article" date="2023" name="IMA Fungus">
        <title>Comparative genomic study of the Penicillium genus elucidates a diverse pangenome and 15 lateral gene transfer events.</title>
        <authorList>
            <person name="Petersen C."/>
            <person name="Sorensen T."/>
            <person name="Nielsen M.R."/>
            <person name="Sondergaard T.E."/>
            <person name="Sorensen J.L."/>
            <person name="Fitzpatrick D.A."/>
            <person name="Frisvad J.C."/>
            <person name="Nielsen K.L."/>
        </authorList>
    </citation>
    <scope>NUCLEOTIDE SEQUENCE</scope>
    <source>
        <strain evidence="3">IBT 16125</strain>
    </source>
</reference>
<feature type="repeat" description="ANK" evidence="1">
    <location>
        <begin position="408"/>
        <end position="440"/>
    </location>
</feature>
<dbReference type="GeneID" id="81596791"/>
<proteinExistence type="predicted"/>
<evidence type="ECO:0000313" key="3">
    <source>
        <dbReference type="EMBL" id="KAJ5461613.1"/>
    </source>
</evidence>
<evidence type="ECO:0000256" key="1">
    <source>
        <dbReference type="PROSITE-ProRule" id="PRU00023"/>
    </source>
</evidence>
<keyword evidence="1" id="KW-0040">ANK repeat</keyword>
<accession>A0AAD6CFZ0</accession>
<dbReference type="PROSITE" id="PS50088">
    <property type="entry name" value="ANK_REPEAT"/>
    <property type="match status" value="3"/>
</dbReference>
<dbReference type="Pfam" id="PF22939">
    <property type="entry name" value="WHD_GPIID"/>
    <property type="match status" value="1"/>
</dbReference>
<dbReference type="RefSeq" id="XP_056770655.1">
    <property type="nucleotide sequence ID" value="XM_056906548.1"/>
</dbReference>
<comment type="caution">
    <text evidence="3">The sequence shown here is derived from an EMBL/GenBank/DDBJ whole genome shotgun (WGS) entry which is preliminary data.</text>
</comment>